<dbReference type="InterPro" id="IPR050738">
    <property type="entry name" value="Sulfatase"/>
</dbReference>
<dbReference type="InterPro" id="IPR000917">
    <property type="entry name" value="Sulfatase_N"/>
</dbReference>
<dbReference type="Proteomes" id="UP000653797">
    <property type="component" value="Unassembled WGS sequence"/>
</dbReference>
<evidence type="ECO:0000256" key="4">
    <source>
        <dbReference type="ARBA" id="ARBA00022837"/>
    </source>
</evidence>
<feature type="signal peptide" evidence="5">
    <location>
        <begin position="1"/>
        <end position="20"/>
    </location>
</feature>
<comment type="caution">
    <text evidence="7">The sequence shown here is derived from an EMBL/GenBank/DDBJ whole genome shotgun (WGS) entry which is preliminary data.</text>
</comment>
<reference evidence="7" key="1">
    <citation type="submission" date="2020-09" db="EMBL/GenBank/DDBJ databases">
        <authorList>
            <person name="Kim M.K."/>
        </authorList>
    </citation>
    <scope>NUCLEOTIDE SEQUENCE</scope>
    <source>
        <strain evidence="7">BT704</strain>
    </source>
</reference>
<comment type="similarity">
    <text evidence="1">Belongs to the sulfatase family.</text>
</comment>
<dbReference type="PROSITE" id="PS00523">
    <property type="entry name" value="SULFATASE_1"/>
    <property type="match status" value="1"/>
</dbReference>
<evidence type="ECO:0000313" key="7">
    <source>
        <dbReference type="EMBL" id="MBD2752549.1"/>
    </source>
</evidence>
<keyword evidence="4" id="KW-0106">Calcium</keyword>
<dbReference type="Gene3D" id="3.30.1120.10">
    <property type="match status" value="1"/>
</dbReference>
<evidence type="ECO:0000256" key="3">
    <source>
        <dbReference type="ARBA" id="ARBA00022801"/>
    </source>
</evidence>
<evidence type="ECO:0000259" key="6">
    <source>
        <dbReference type="Pfam" id="PF00884"/>
    </source>
</evidence>
<dbReference type="GO" id="GO:0004065">
    <property type="term" value="F:arylsulfatase activity"/>
    <property type="evidence" value="ECO:0007669"/>
    <property type="project" value="TreeGrafter"/>
</dbReference>
<dbReference type="SUPFAM" id="SSF53649">
    <property type="entry name" value="Alkaline phosphatase-like"/>
    <property type="match status" value="1"/>
</dbReference>
<sequence>MKRIISSLLLTILLTNVAGAQQKPRASAKTTTNKPNIVLIMVDDMGYSDLGAYGSEISTPNLDRLAKEGIRLREFYNNSICAPTRASLLTGQYPHKAGVGYFDVNLGLPPYQGYLNRESLTLGEVFRAGGYSTLLSGKWHVGKDSLSWPNQRGFDKFYGILGGASDYFDTKPLPFGANPYPVALIKNNVRQHPKDNSYYFTDEIGTNAIQFLEEQRNDKKPFFLYTAFTAPHWPLQALPEDIAKYWGKYDQGWDSLRVQRLKRQKELGILTESQRIAQHDPEVPFWDKLTYDEKQFWKAKMEVYAAMVDRMDQNVGRILAKLKELNQLDNTLIVFLSDNGAQGGFNGNQLRRGLVRNTGPVGTAGSFDYQEQNWAYLSNTPLRQYKNNFHEGGFGTSFIAWYPKQIKPGSIAKGTGHIIDLAPTFYELAGITYPATLNGIKTNPLTGKSLLPVLFGQAGEVNRGEPIFWERAGNRAVRKGKWKIVSTYPSYKWELYDLEGDRGETQNLAESRPDIVNELSADYVRWAEKNGVVDYDRIKPQNDAIPGQTAVRNAN</sequence>
<dbReference type="CDD" id="cd16025">
    <property type="entry name" value="PAS_like"/>
    <property type="match status" value="1"/>
</dbReference>
<dbReference type="EMBL" id="JACXAA010000002">
    <property type="protein sequence ID" value="MBD2752549.1"/>
    <property type="molecule type" value="Genomic_DNA"/>
</dbReference>
<evidence type="ECO:0000256" key="1">
    <source>
        <dbReference type="ARBA" id="ARBA00008779"/>
    </source>
</evidence>
<evidence type="ECO:0000313" key="8">
    <source>
        <dbReference type="Proteomes" id="UP000653797"/>
    </source>
</evidence>
<dbReference type="RefSeq" id="WP_191038183.1">
    <property type="nucleotide sequence ID" value="NZ_JACXAA010000002.1"/>
</dbReference>
<dbReference type="Gene3D" id="3.40.720.10">
    <property type="entry name" value="Alkaline Phosphatase, subunit A"/>
    <property type="match status" value="1"/>
</dbReference>
<keyword evidence="5" id="KW-0732">Signal</keyword>
<dbReference type="Pfam" id="PF00884">
    <property type="entry name" value="Sulfatase"/>
    <property type="match status" value="1"/>
</dbReference>
<evidence type="ECO:0000256" key="2">
    <source>
        <dbReference type="ARBA" id="ARBA00022723"/>
    </source>
</evidence>
<proteinExistence type="inferred from homology"/>
<dbReference type="InterPro" id="IPR017850">
    <property type="entry name" value="Alkaline_phosphatase_core_sf"/>
</dbReference>
<organism evidence="7 8">
    <name type="scientific">Spirosoma validum</name>
    <dbReference type="NCBI Taxonomy" id="2771355"/>
    <lineage>
        <taxon>Bacteria</taxon>
        <taxon>Pseudomonadati</taxon>
        <taxon>Bacteroidota</taxon>
        <taxon>Cytophagia</taxon>
        <taxon>Cytophagales</taxon>
        <taxon>Cytophagaceae</taxon>
        <taxon>Spirosoma</taxon>
    </lineage>
</organism>
<keyword evidence="2" id="KW-0479">Metal-binding</keyword>
<keyword evidence="8" id="KW-1185">Reference proteome</keyword>
<protein>
    <submittedName>
        <fullName evidence="7">Arylsulfatase</fullName>
    </submittedName>
</protein>
<name>A0A927AZC1_9BACT</name>
<evidence type="ECO:0000256" key="5">
    <source>
        <dbReference type="SAM" id="SignalP"/>
    </source>
</evidence>
<accession>A0A927AZC1</accession>
<dbReference type="AlphaFoldDB" id="A0A927AZC1"/>
<dbReference type="GO" id="GO:0046872">
    <property type="term" value="F:metal ion binding"/>
    <property type="evidence" value="ECO:0007669"/>
    <property type="project" value="UniProtKB-KW"/>
</dbReference>
<feature type="domain" description="Sulfatase N-terminal" evidence="6">
    <location>
        <begin position="35"/>
        <end position="431"/>
    </location>
</feature>
<dbReference type="PROSITE" id="PS00149">
    <property type="entry name" value="SULFATASE_2"/>
    <property type="match status" value="1"/>
</dbReference>
<feature type="chain" id="PRO_5037551789" evidence="5">
    <location>
        <begin position="21"/>
        <end position="555"/>
    </location>
</feature>
<dbReference type="InterPro" id="IPR024607">
    <property type="entry name" value="Sulfatase_CS"/>
</dbReference>
<gene>
    <name evidence="7" type="ORF">IC230_06600</name>
</gene>
<dbReference type="PANTHER" id="PTHR42693:SF53">
    <property type="entry name" value="ENDO-4-O-SULFATASE"/>
    <property type="match status" value="1"/>
</dbReference>
<keyword evidence="3" id="KW-0378">Hydrolase</keyword>
<dbReference type="PANTHER" id="PTHR42693">
    <property type="entry name" value="ARYLSULFATASE FAMILY MEMBER"/>
    <property type="match status" value="1"/>
</dbReference>